<organism evidence="3 4">
    <name type="scientific">Henriciella pelagia</name>
    <dbReference type="NCBI Taxonomy" id="1977912"/>
    <lineage>
        <taxon>Bacteria</taxon>
        <taxon>Pseudomonadati</taxon>
        <taxon>Pseudomonadota</taxon>
        <taxon>Alphaproteobacteria</taxon>
        <taxon>Hyphomonadales</taxon>
        <taxon>Hyphomonadaceae</taxon>
        <taxon>Henriciella</taxon>
    </lineage>
</organism>
<keyword evidence="4" id="KW-1185">Reference proteome</keyword>
<name>A0ABQ1JLM9_9PROT</name>
<evidence type="ECO:0000256" key="1">
    <source>
        <dbReference type="SAM" id="MobiDB-lite"/>
    </source>
</evidence>
<evidence type="ECO:0000313" key="4">
    <source>
        <dbReference type="Proteomes" id="UP000628854"/>
    </source>
</evidence>
<reference evidence="4" key="1">
    <citation type="journal article" date="2019" name="Int. J. Syst. Evol. Microbiol.">
        <title>The Global Catalogue of Microorganisms (GCM) 10K type strain sequencing project: providing services to taxonomists for standard genome sequencing and annotation.</title>
        <authorList>
            <consortium name="The Broad Institute Genomics Platform"/>
            <consortium name="The Broad Institute Genome Sequencing Center for Infectious Disease"/>
            <person name="Wu L."/>
            <person name="Ma J."/>
        </authorList>
    </citation>
    <scope>NUCLEOTIDE SEQUENCE [LARGE SCALE GENOMIC DNA]</scope>
    <source>
        <strain evidence="4">CGMCC 1.15928</strain>
    </source>
</reference>
<dbReference type="PANTHER" id="PTHR11735">
    <property type="entry name" value="TRNA N6-ADENOSINE THREONYLCARBAMOYLTRANSFERASE"/>
    <property type="match status" value="1"/>
</dbReference>
<dbReference type="InterPro" id="IPR043129">
    <property type="entry name" value="ATPase_NBD"/>
</dbReference>
<dbReference type="NCBIfam" id="TIGR03725">
    <property type="entry name" value="T6A_YeaZ"/>
    <property type="match status" value="1"/>
</dbReference>
<protein>
    <submittedName>
        <fullName evidence="3">tRNA (Adenosine(37)-N6)-threonylcarbamoyltransferase complex dimerization subunit type 1 TsaB</fullName>
    </submittedName>
</protein>
<feature type="domain" description="Gcp-like" evidence="2">
    <location>
        <begin position="32"/>
        <end position="104"/>
    </location>
</feature>
<accession>A0ABQ1JLM9</accession>
<evidence type="ECO:0000313" key="3">
    <source>
        <dbReference type="EMBL" id="GGB69829.1"/>
    </source>
</evidence>
<dbReference type="RefSeq" id="WP_084392777.1">
    <property type="nucleotide sequence ID" value="NZ_BMKF01000002.1"/>
</dbReference>
<gene>
    <name evidence="3" type="ORF">GCM10011503_18120</name>
</gene>
<comment type="caution">
    <text evidence="3">The sequence shown here is derived from an EMBL/GenBank/DDBJ whole genome shotgun (WGS) entry which is preliminary data.</text>
</comment>
<dbReference type="InterPro" id="IPR000905">
    <property type="entry name" value="Gcp-like_dom"/>
</dbReference>
<dbReference type="SUPFAM" id="SSF53067">
    <property type="entry name" value="Actin-like ATPase domain"/>
    <property type="match status" value="1"/>
</dbReference>
<feature type="region of interest" description="Disordered" evidence="1">
    <location>
        <begin position="191"/>
        <end position="215"/>
    </location>
</feature>
<proteinExistence type="predicted"/>
<dbReference type="Proteomes" id="UP000628854">
    <property type="component" value="Unassembled WGS sequence"/>
</dbReference>
<sequence length="215" mass="22262">MLILGINTSGPACDVALVEDGACLTEAQETMSRGQDARLPAIVAGCVDQAGRSFEDLDRIAVVTGPGSFTGIRVGVAFARGLALALNVPCLGITALEAALPAGQQGSAIVLLPAKRRPPDITYWAQRFRTGDAIDRPEEIGLDSIVSELAAHPHFVYGTGLEALHTAVPELDLHEAAPGALRAAELCVSREPDDAPASPAYVRGPDAALPGGKRP</sequence>
<dbReference type="InterPro" id="IPR022496">
    <property type="entry name" value="T6A_TsaB"/>
</dbReference>
<dbReference type="EMBL" id="BMKF01000002">
    <property type="protein sequence ID" value="GGB69829.1"/>
    <property type="molecule type" value="Genomic_DNA"/>
</dbReference>
<dbReference type="PANTHER" id="PTHR11735:SF11">
    <property type="entry name" value="TRNA THREONYLCARBAMOYLADENOSINE BIOSYNTHESIS PROTEIN TSAB"/>
    <property type="match status" value="1"/>
</dbReference>
<evidence type="ECO:0000259" key="2">
    <source>
        <dbReference type="Pfam" id="PF00814"/>
    </source>
</evidence>
<dbReference type="Pfam" id="PF00814">
    <property type="entry name" value="TsaD"/>
    <property type="match status" value="1"/>
</dbReference>
<dbReference type="Gene3D" id="3.30.420.40">
    <property type="match status" value="1"/>
</dbReference>